<dbReference type="PANTHER" id="PTHR47447">
    <property type="entry name" value="OS03G0856100 PROTEIN"/>
    <property type="match status" value="1"/>
</dbReference>
<evidence type="ECO:0008006" key="6">
    <source>
        <dbReference type="Google" id="ProtNLM"/>
    </source>
</evidence>
<dbReference type="InterPro" id="IPR002885">
    <property type="entry name" value="PPR_rpt"/>
</dbReference>
<evidence type="ECO:0000313" key="4">
    <source>
        <dbReference type="EMBL" id="CAK0820507.1"/>
    </source>
</evidence>
<comment type="caution">
    <text evidence="4">The sequence shown here is derived from an EMBL/GenBank/DDBJ whole genome shotgun (WGS) entry which is preliminary data.</text>
</comment>
<feature type="repeat" description="PPR" evidence="2">
    <location>
        <begin position="329"/>
        <end position="363"/>
    </location>
</feature>
<reference evidence="4" key="1">
    <citation type="submission" date="2023-10" db="EMBL/GenBank/DDBJ databases">
        <authorList>
            <person name="Chen Y."/>
            <person name="Shah S."/>
            <person name="Dougan E. K."/>
            <person name="Thang M."/>
            <person name="Chan C."/>
        </authorList>
    </citation>
    <scope>NUCLEOTIDE SEQUENCE [LARGE SCALE GENOMIC DNA]</scope>
</reference>
<dbReference type="InterPro" id="IPR011990">
    <property type="entry name" value="TPR-like_helical_dom_sf"/>
</dbReference>
<proteinExistence type="predicted"/>
<dbReference type="Proteomes" id="UP001189429">
    <property type="component" value="Unassembled WGS sequence"/>
</dbReference>
<organism evidence="4 5">
    <name type="scientific">Prorocentrum cordatum</name>
    <dbReference type="NCBI Taxonomy" id="2364126"/>
    <lineage>
        <taxon>Eukaryota</taxon>
        <taxon>Sar</taxon>
        <taxon>Alveolata</taxon>
        <taxon>Dinophyceae</taxon>
        <taxon>Prorocentrales</taxon>
        <taxon>Prorocentraceae</taxon>
        <taxon>Prorocentrum</taxon>
    </lineage>
</organism>
<dbReference type="PROSITE" id="PS51375">
    <property type="entry name" value="PPR"/>
    <property type="match status" value="3"/>
</dbReference>
<evidence type="ECO:0000313" key="5">
    <source>
        <dbReference type="Proteomes" id="UP001189429"/>
    </source>
</evidence>
<keyword evidence="5" id="KW-1185">Reference proteome</keyword>
<dbReference type="Gene3D" id="1.25.40.10">
    <property type="entry name" value="Tetratricopeptide repeat domain"/>
    <property type="match status" value="2"/>
</dbReference>
<name>A0ABN9RQK2_9DINO</name>
<sequence length="406" mass="44081">MPQAKLEPDVVSYNAGISACEKGGQWQRALALLSEIGEARIKPTVITRLQRWDQRVREGGAVAAGPGAARQDVGCEAGAHRHQLQRWDQRLRERRAVAAGPGAARRRAGGGAGARRLSCNAGISACEKGGQWQRALALLGETSEARLEPSVILQRLHQRVREWRAVAACSVAAQRDVRGNSKAHRHQLQRRDQRVREGRAVAAGPGATQRHVGGEAESQSLVSYSACISACEKGEQWQHALSLLSEMREATWNDDVIGYSAGISACEKGQQWQRALALLLEMREAKLEPNATSATALGSARARRAGSGCGHWRCSARCGRRGWSLTVYTLVIYSAGASACEKGGQWKSALALLREMSASKVKPDVIPLLQSGRLRLREGEMSRWTPFCPPGRPRPGKRSGRLLGQC</sequence>
<dbReference type="Pfam" id="PF01535">
    <property type="entry name" value="PPR"/>
    <property type="match status" value="2"/>
</dbReference>
<dbReference type="EMBL" id="CAUYUJ010007366">
    <property type="protein sequence ID" value="CAK0820507.1"/>
    <property type="molecule type" value="Genomic_DNA"/>
</dbReference>
<protein>
    <recommendedName>
        <fullName evidence="6">Pentatricopeptide repeat-containing protein, chloroplastic</fullName>
    </recommendedName>
</protein>
<evidence type="ECO:0000256" key="1">
    <source>
        <dbReference type="ARBA" id="ARBA00022737"/>
    </source>
</evidence>
<dbReference type="PROSITE" id="PS51257">
    <property type="entry name" value="PROKAR_LIPOPROTEIN"/>
    <property type="match status" value="1"/>
</dbReference>
<feature type="repeat" description="PPR" evidence="2">
    <location>
        <begin position="9"/>
        <end position="43"/>
    </location>
</feature>
<evidence type="ECO:0000256" key="2">
    <source>
        <dbReference type="PROSITE-ProRule" id="PRU00708"/>
    </source>
</evidence>
<dbReference type="Pfam" id="PF13812">
    <property type="entry name" value="PPR_3"/>
    <property type="match status" value="1"/>
</dbReference>
<keyword evidence="1" id="KW-0677">Repeat</keyword>
<gene>
    <name evidence="4" type="ORF">PCOR1329_LOCUS22158</name>
</gene>
<accession>A0ABN9RQK2</accession>
<feature type="region of interest" description="Disordered" evidence="3">
    <location>
        <begin position="385"/>
        <end position="406"/>
    </location>
</feature>
<dbReference type="NCBIfam" id="TIGR00756">
    <property type="entry name" value="PPR"/>
    <property type="match status" value="1"/>
</dbReference>
<feature type="repeat" description="PPR" evidence="2">
    <location>
        <begin position="255"/>
        <end position="289"/>
    </location>
</feature>
<evidence type="ECO:0000256" key="3">
    <source>
        <dbReference type="SAM" id="MobiDB-lite"/>
    </source>
</evidence>
<dbReference type="PANTHER" id="PTHR47447:SF17">
    <property type="entry name" value="OS12G0638900 PROTEIN"/>
    <property type="match status" value="1"/>
</dbReference>